<reference evidence="1 2" key="1">
    <citation type="journal article" date="2020" name="ISME J.">
        <title>Uncovering the hidden diversity of litter-decomposition mechanisms in mushroom-forming fungi.</title>
        <authorList>
            <person name="Floudas D."/>
            <person name="Bentzer J."/>
            <person name="Ahren D."/>
            <person name="Johansson T."/>
            <person name="Persson P."/>
            <person name="Tunlid A."/>
        </authorList>
    </citation>
    <scope>NUCLEOTIDE SEQUENCE [LARGE SCALE GENOMIC DNA]</scope>
    <source>
        <strain evidence="1 2">CBS 291.85</strain>
    </source>
</reference>
<organism evidence="1 2">
    <name type="scientific">Tetrapyrgos nigripes</name>
    <dbReference type="NCBI Taxonomy" id="182062"/>
    <lineage>
        <taxon>Eukaryota</taxon>
        <taxon>Fungi</taxon>
        <taxon>Dikarya</taxon>
        <taxon>Basidiomycota</taxon>
        <taxon>Agaricomycotina</taxon>
        <taxon>Agaricomycetes</taxon>
        <taxon>Agaricomycetidae</taxon>
        <taxon>Agaricales</taxon>
        <taxon>Marasmiineae</taxon>
        <taxon>Marasmiaceae</taxon>
        <taxon>Tetrapyrgos</taxon>
    </lineage>
</organism>
<dbReference type="AlphaFoldDB" id="A0A8H5C6G8"/>
<comment type="caution">
    <text evidence="1">The sequence shown here is derived from an EMBL/GenBank/DDBJ whole genome shotgun (WGS) entry which is preliminary data.</text>
</comment>
<dbReference type="EMBL" id="JAACJM010000240">
    <property type="protein sequence ID" value="KAF5335589.1"/>
    <property type="molecule type" value="Genomic_DNA"/>
</dbReference>
<dbReference type="Proteomes" id="UP000559256">
    <property type="component" value="Unassembled WGS sequence"/>
</dbReference>
<keyword evidence="2" id="KW-1185">Reference proteome</keyword>
<gene>
    <name evidence="1" type="ORF">D9758_017958</name>
</gene>
<dbReference type="OrthoDB" id="10260596at2759"/>
<evidence type="ECO:0000313" key="2">
    <source>
        <dbReference type="Proteomes" id="UP000559256"/>
    </source>
</evidence>
<dbReference type="Gene3D" id="1.20.5.2650">
    <property type="match status" value="1"/>
</dbReference>
<protein>
    <submittedName>
        <fullName evidence="1">Uncharacterized protein</fullName>
    </submittedName>
</protein>
<name>A0A8H5C6G8_9AGAR</name>
<evidence type="ECO:0000313" key="1">
    <source>
        <dbReference type="EMBL" id="KAF5335589.1"/>
    </source>
</evidence>
<accession>A0A8H5C6G8</accession>
<proteinExistence type="predicted"/>
<sequence length="53" mass="6345">MFLQRRRHLRAVKRRKLEHQREQKSEYDALLAKRVVERKAKVAAIKASHHKAA</sequence>